<evidence type="ECO:0000256" key="6">
    <source>
        <dbReference type="SAM" id="Phobius"/>
    </source>
</evidence>
<dbReference type="Gene3D" id="3.40.720.10">
    <property type="entry name" value="Alkaline Phosphatase, subunit A"/>
    <property type="match status" value="1"/>
</dbReference>
<keyword evidence="2" id="KW-1003">Cell membrane</keyword>
<dbReference type="AlphaFoldDB" id="A0A1J4JK25"/>
<accession>A0A1J4JK25</accession>
<dbReference type="GO" id="GO:0005886">
    <property type="term" value="C:plasma membrane"/>
    <property type="evidence" value="ECO:0007669"/>
    <property type="project" value="UniProtKB-SubCell"/>
</dbReference>
<feature type="transmembrane region" description="Helical" evidence="6">
    <location>
        <begin position="123"/>
        <end position="145"/>
    </location>
</feature>
<keyword evidence="9" id="KW-1185">Reference proteome</keyword>
<dbReference type="VEuPathDB" id="TrichDB:TRFO_34045"/>
<proteinExistence type="predicted"/>
<dbReference type="RefSeq" id="XP_068352641.1">
    <property type="nucleotide sequence ID" value="XM_068509437.1"/>
</dbReference>
<dbReference type="EMBL" id="MLAK01001002">
    <property type="protein sequence ID" value="OHS99504.1"/>
    <property type="molecule type" value="Genomic_DNA"/>
</dbReference>
<evidence type="ECO:0000256" key="3">
    <source>
        <dbReference type="ARBA" id="ARBA00022692"/>
    </source>
</evidence>
<feature type="domain" description="Sulfatase N-terminal" evidence="7">
    <location>
        <begin position="188"/>
        <end position="454"/>
    </location>
</feature>
<feature type="transmembrane region" description="Helical" evidence="6">
    <location>
        <begin position="6"/>
        <end position="21"/>
    </location>
</feature>
<keyword evidence="5 6" id="KW-0472">Membrane</keyword>
<dbReference type="SUPFAM" id="SSF53649">
    <property type="entry name" value="Alkaline phosphatase-like"/>
    <property type="match status" value="1"/>
</dbReference>
<keyword evidence="4 6" id="KW-1133">Transmembrane helix</keyword>
<protein>
    <recommendedName>
        <fullName evidence="7">Sulfatase N-terminal domain-containing protein</fullName>
    </recommendedName>
</protein>
<dbReference type="Pfam" id="PF00884">
    <property type="entry name" value="Sulfatase"/>
    <property type="match status" value="1"/>
</dbReference>
<feature type="transmembrane region" description="Helical" evidence="6">
    <location>
        <begin position="58"/>
        <end position="87"/>
    </location>
</feature>
<evidence type="ECO:0000256" key="2">
    <source>
        <dbReference type="ARBA" id="ARBA00022475"/>
    </source>
</evidence>
<comment type="caution">
    <text evidence="8">The sequence shown here is derived from an EMBL/GenBank/DDBJ whole genome shotgun (WGS) entry which is preliminary data.</text>
</comment>
<keyword evidence="3 6" id="KW-0812">Transmembrane</keyword>
<dbReference type="GeneID" id="94844141"/>
<dbReference type="Proteomes" id="UP000179807">
    <property type="component" value="Unassembled WGS sequence"/>
</dbReference>
<dbReference type="InterPro" id="IPR000917">
    <property type="entry name" value="Sulfatase_N"/>
</dbReference>
<dbReference type="InterPro" id="IPR050448">
    <property type="entry name" value="OpgB/LTA_synthase_biosynth"/>
</dbReference>
<evidence type="ECO:0000259" key="7">
    <source>
        <dbReference type="Pfam" id="PF00884"/>
    </source>
</evidence>
<organism evidence="8 9">
    <name type="scientific">Tritrichomonas foetus</name>
    <dbReference type="NCBI Taxonomy" id="1144522"/>
    <lineage>
        <taxon>Eukaryota</taxon>
        <taxon>Metamonada</taxon>
        <taxon>Parabasalia</taxon>
        <taxon>Tritrichomonadida</taxon>
        <taxon>Tritrichomonadidae</taxon>
        <taxon>Tritrichomonas</taxon>
    </lineage>
</organism>
<dbReference type="PANTHER" id="PTHR47371:SF3">
    <property type="entry name" value="PHOSPHOGLYCEROL TRANSFERASE I"/>
    <property type="match status" value="1"/>
</dbReference>
<evidence type="ECO:0000313" key="8">
    <source>
        <dbReference type="EMBL" id="OHS99504.1"/>
    </source>
</evidence>
<comment type="subcellular location">
    <subcellularLocation>
        <location evidence="1">Cell membrane</location>
        <topology evidence="1">Multi-pass membrane protein</topology>
    </subcellularLocation>
</comment>
<dbReference type="InterPro" id="IPR017850">
    <property type="entry name" value="Alkaline_phosphatase_core_sf"/>
</dbReference>
<dbReference type="PANTHER" id="PTHR47371">
    <property type="entry name" value="LIPOTEICHOIC ACID SYNTHASE"/>
    <property type="match status" value="1"/>
</dbReference>
<reference evidence="8" key="1">
    <citation type="submission" date="2016-10" db="EMBL/GenBank/DDBJ databases">
        <authorList>
            <person name="Benchimol M."/>
            <person name="Almeida L.G."/>
            <person name="Vasconcelos A.T."/>
            <person name="Perreira-Neves A."/>
            <person name="Rosa I.A."/>
            <person name="Tasca T."/>
            <person name="Bogo M.R."/>
            <person name="de Souza W."/>
        </authorList>
    </citation>
    <scope>NUCLEOTIDE SEQUENCE [LARGE SCALE GENOMIC DNA]</scope>
    <source>
        <strain evidence="8">K</strain>
    </source>
</reference>
<evidence type="ECO:0000313" key="9">
    <source>
        <dbReference type="Proteomes" id="UP000179807"/>
    </source>
</evidence>
<evidence type="ECO:0000256" key="4">
    <source>
        <dbReference type="ARBA" id="ARBA00022989"/>
    </source>
</evidence>
<gene>
    <name evidence="8" type="ORF">TRFO_34045</name>
</gene>
<evidence type="ECO:0000256" key="1">
    <source>
        <dbReference type="ARBA" id="ARBA00004651"/>
    </source>
</evidence>
<sequence length="493" mass="58166">MEIHLFEAFCYISFIILCELYQRKYGQSDGKMCFDIIFFILLYLTSDINKIYNFLVKYFMIVFVVFETVSWRITKNGICSQVLLAILDYRYILIMRPMFIVYGAIAFIIVTFIVLIPNFKRDMISVPIPSALVFFVILVLLFTFYRNLMRGLNDYDMDYFVVPDNPQVLKYFQYKDVFVKKPNNKELKNLILVHIECGEKRNVGLFNRFYPNLMPFVTSLISNGTFLNNLTMQEDQAFTLGSIFTQHSGLPILGYSYKKRGSLLVSKRVHTFTDFLHKLGYKQMATCTGFCSPYQFYHMHHMKSYDVLGHGQKHDFTHINFLIEKFLPTLNNDKKQWPFTLLIHNEDTHPEYYTEKECLDELPPEVLKKWPLPLIALQCYDRSIKRLFDKIYELGLDKNSEIMVYGDHLLWGDPSYYEKPRQMMFFFPQLEKKLINKSVSLFDIAPTIMSLLGIEDYSPQFPFGFSAFSEETTQFPTHNDRVYINNLAHSFNS</sequence>
<feature type="transmembrane region" description="Helical" evidence="6">
    <location>
        <begin position="99"/>
        <end position="117"/>
    </location>
</feature>
<name>A0A1J4JK25_9EUKA</name>
<evidence type="ECO:0000256" key="5">
    <source>
        <dbReference type="ARBA" id="ARBA00023136"/>
    </source>
</evidence>